<dbReference type="RefSeq" id="WP_183497224.1">
    <property type="nucleotide sequence ID" value="NZ_JACIFF010000011.1"/>
</dbReference>
<dbReference type="InterPro" id="IPR006664">
    <property type="entry name" value="OMP_bac"/>
</dbReference>
<evidence type="ECO:0000256" key="4">
    <source>
        <dbReference type="PROSITE-ProRule" id="PRU00473"/>
    </source>
</evidence>
<dbReference type="InterPro" id="IPR006665">
    <property type="entry name" value="OmpA-like"/>
</dbReference>
<evidence type="ECO:0000259" key="6">
    <source>
        <dbReference type="PROSITE" id="PS51123"/>
    </source>
</evidence>
<dbReference type="CDD" id="cd07185">
    <property type="entry name" value="OmpA_C-like"/>
    <property type="match status" value="1"/>
</dbReference>
<dbReference type="SUPFAM" id="SSF103088">
    <property type="entry name" value="OmpA-like"/>
    <property type="match status" value="1"/>
</dbReference>
<dbReference type="GO" id="GO:0009279">
    <property type="term" value="C:cell outer membrane"/>
    <property type="evidence" value="ECO:0007669"/>
    <property type="project" value="UniProtKB-SubCell"/>
</dbReference>
<keyword evidence="8" id="KW-1185">Reference proteome</keyword>
<comment type="subcellular location">
    <subcellularLocation>
        <location evidence="1">Cell outer membrane</location>
    </subcellularLocation>
</comment>
<sequence length="191" mass="20754">MSTPLRVLCMAAAWFVFYLATYYGCIRSLAALPVAEETVSARPEKTIDPPPVDTSMVPDTGRVVAGGGAGAEAEVIQLSSTEFKLRFPFNSETETISPEVDAYLAEMARNIARGKGRVRIVGHTDDIGTPADNLNLGRRRAEFVKSLLVSQGVPADRIEVSSRGESQPEATNGTEEGRRRNRRAVITFLPE</sequence>
<dbReference type="PANTHER" id="PTHR30329">
    <property type="entry name" value="STATOR ELEMENT OF FLAGELLAR MOTOR COMPLEX"/>
    <property type="match status" value="1"/>
</dbReference>
<accession>A0A840EC22</accession>
<reference evidence="7 8" key="1">
    <citation type="submission" date="2020-08" db="EMBL/GenBank/DDBJ databases">
        <title>Genomic Encyclopedia of Type Strains, Phase IV (KMG-IV): sequencing the most valuable type-strain genomes for metagenomic binning, comparative biology and taxonomic classification.</title>
        <authorList>
            <person name="Goeker M."/>
        </authorList>
    </citation>
    <scope>NUCLEOTIDE SEQUENCE [LARGE SCALE GENOMIC DNA]</scope>
    <source>
        <strain evidence="7 8">DSM 105137</strain>
    </source>
</reference>
<keyword evidence="3" id="KW-0998">Cell outer membrane</keyword>
<protein>
    <submittedName>
        <fullName evidence="7">Outer membrane protein OmpA-like peptidoglycan-associated protein</fullName>
    </submittedName>
</protein>
<dbReference type="PANTHER" id="PTHR30329:SF21">
    <property type="entry name" value="LIPOPROTEIN YIAD-RELATED"/>
    <property type="match status" value="1"/>
</dbReference>
<comment type="caution">
    <text evidence="7">The sequence shown here is derived from an EMBL/GenBank/DDBJ whole genome shotgun (WGS) entry which is preliminary data.</text>
</comment>
<gene>
    <name evidence="7" type="ORF">GGR28_003638</name>
</gene>
<feature type="domain" description="OmpA-like" evidence="6">
    <location>
        <begin position="74"/>
        <end position="191"/>
    </location>
</feature>
<dbReference type="InterPro" id="IPR050330">
    <property type="entry name" value="Bact_OuterMem_StrucFunc"/>
</dbReference>
<evidence type="ECO:0000256" key="2">
    <source>
        <dbReference type="ARBA" id="ARBA00023136"/>
    </source>
</evidence>
<dbReference type="PROSITE" id="PS51123">
    <property type="entry name" value="OMPA_2"/>
    <property type="match status" value="1"/>
</dbReference>
<organism evidence="7 8">
    <name type="scientific">Neolewinella aquimaris</name>
    <dbReference type="NCBI Taxonomy" id="1835722"/>
    <lineage>
        <taxon>Bacteria</taxon>
        <taxon>Pseudomonadati</taxon>
        <taxon>Bacteroidota</taxon>
        <taxon>Saprospiria</taxon>
        <taxon>Saprospirales</taxon>
        <taxon>Lewinellaceae</taxon>
        <taxon>Neolewinella</taxon>
    </lineage>
</organism>
<keyword evidence="2 4" id="KW-0472">Membrane</keyword>
<dbReference type="Pfam" id="PF00691">
    <property type="entry name" value="OmpA"/>
    <property type="match status" value="1"/>
</dbReference>
<dbReference type="PRINTS" id="PR01021">
    <property type="entry name" value="OMPADOMAIN"/>
</dbReference>
<dbReference type="AlphaFoldDB" id="A0A840EC22"/>
<dbReference type="InterPro" id="IPR036737">
    <property type="entry name" value="OmpA-like_sf"/>
</dbReference>
<evidence type="ECO:0000256" key="3">
    <source>
        <dbReference type="ARBA" id="ARBA00023237"/>
    </source>
</evidence>
<evidence type="ECO:0000313" key="7">
    <source>
        <dbReference type="EMBL" id="MBB4080997.1"/>
    </source>
</evidence>
<dbReference type="PRINTS" id="PR01023">
    <property type="entry name" value="NAFLGMOTY"/>
</dbReference>
<evidence type="ECO:0000313" key="8">
    <source>
        <dbReference type="Proteomes" id="UP000576209"/>
    </source>
</evidence>
<proteinExistence type="predicted"/>
<dbReference type="EMBL" id="JACIFF010000011">
    <property type="protein sequence ID" value="MBB4080997.1"/>
    <property type="molecule type" value="Genomic_DNA"/>
</dbReference>
<name>A0A840EC22_9BACT</name>
<evidence type="ECO:0000256" key="1">
    <source>
        <dbReference type="ARBA" id="ARBA00004442"/>
    </source>
</evidence>
<dbReference type="Proteomes" id="UP000576209">
    <property type="component" value="Unassembled WGS sequence"/>
</dbReference>
<dbReference type="Gene3D" id="3.30.1330.60">
    <property type="entry name" value="OmpA-like domain"/>
    <property type="match status" value="1"/>
</dbReference>
<feature type="region of interest" description="Disordered" evidence="5">
    <location>
        <begin position="158"/>
        <end position="191"/>
    </location>
</feature>
<evidence type="ECO:0000256" key="5">
    <source>
        <dbReference type="SAM" id="MobiDB-lite"/>
    </source>
</evidence>